<dbReference type="SUPFAM" id="SSF111369">
    <property type="entry name" value="HlyD-like secretion proteins"/>
    <property type="match status" value="1"/>
</dbReference>
<dbReference type="InterPro" id="IPR006143">
    <property type="entry name" value="RND_pump_MFP"/>
</dbReference>
<evidence type="ECO:0000313" key="6">
    <source>
        <dbReference type="Proteomes" id="UP001597216"/>
    </source>
</evidence>
<dbReference type="Proteomes" id="UP001597216">
    <property type="component" value="Unassembled WGS sequence"/>
</dbReference>
<proteinExistence type="inferred from homology"/>
<organism evidence="5 6">
    <name type="scientific">Phenylobacterium conjunctum</name>
    <dbReference type="NCBI Taxonomy" id="1298959"/>
    <lineage>
        <taxon>Bacteria</taxon>
        <taxon>Pseudomonadati</taxon>
        <taxon>Pseudomonadota</taxon>
        <taxon>Alphaproteobacteria</taxon>
        <taxon>Caulobacterales</taxon>
        <taxon>Caulobacteraceae</taxon>
        <taxon>Phenylobacterium</taxon>
    </lineage>
</organism>
<dbReference type="InterPro" id="IPR058792">
    <property type="entry name" value="Beta-barrel_RND_2"/>
</dbReference>
<evidence type="ECO:0000259" key="3">
    <source>
        <dbReference type="Pfam" id="PF25954"/>
    </source>
</evidence>
<dbReference type="Gene3D" id="2.40.30.170">
    <property type="match status" value="1"/>
</dbReference>
<dbReference type="Gene3D" id="1.10.287.470">
    <property type="entry name" value="Helix hairpin bin"/>
    <property type="match status" value="1"/>
</dbReference>
<dbReference type="Gene3D" id="2.40.420.20">
    <property type="match status" value="1"/>
</dbReference>
<dbReference type="NCBIfam" id="TIGR01730">
    <property type="entry name" value="RND_mfp"/>
    <property type="match status" value="1"/>
</dbReference>
<sequence>MLRRHFFLAGAILVLIIMVVVGAAKILGGKPSSGPGGPPQAGAGGARPGGGMGGGMGGRGGGPTQVDVTVVQPRTFVDTIDVLGVAKGKQSVTLSAATTQLVDRVLFTPGQAVRQGQVLVELKTTEQDAGIAQSQARALQAQRAYERWKTLADKGFASKSALDQYEAAWISAKADVAAAQARQGDRVIRAPFSGVVGLSDIAPGALINPGAAIVTLDSIDTIRVDFQIPDRMLAAVREGQALTASVDAYPGEKISGRIAKLDTRIDERTRALTARAEFANPDHRIKPGMMMRVAIAQGVRQALAAPETALSVQGDNAFVFAIGQRGERTVAEQRPVLTGVRQDGFVEIKDGVAAGDKLVADGLNKVQPGAPIRPAGGRPGSKPPMAGAGAGAGGARPAA</sequence>
<evidence type="ECO:0000259" key="4">
    <source>
        <dbReference type="Pfam" id="PF25967"/>
    </source>
</evidence>
<feature type="region of interest" description="Disordered" evidence="2">
    <location>
        <begin position="31"/>
        <end position="65"/>
    </location>
</feature>
<feature type="region of interest" description="Disordered" evidence="2">
    <location>
        <begin position="364"/>
        <end position="399"/>
    </location>
</feature>
<comment type="caution">
    <text evidence="5">The sequence shown here is derived from an EMBL/GenBank/DDBJ whole genome shotgun (WGS) entry which is preliminary data.</text>
</comment>
<name>A0ABW3SZR1_9CAUL</name>
<feature type="compositionally biased region" description="Gly residues" evidence="2">
    <location>
        <begin position="388"/>
        <end position="399"/>
    </location>
</feature>
<evidence type="ECO:0000256" key="2">
    <source>
        <dbReference type="SAM" id="MobiDB-lite"/>
    </source>
</evidence>
<keyword evidence="6" id="KW-1185">Reference proteome</keyword>
<evidence type="ECO:0000313" key="5">
    <source>
        <dbReference type="EMBL" id="MFD1190178.1"/>
    </source>
</evidence>
<evidence type="ECO:0000256" key="1">
    <source>
        <dbReference type="ARBA" id="ARBA00009477"/>
    </source>
</evidence>
<accession>A0ABW3SZR1</accession>
<dbReference type="InterPro" id="IPR058627">
    <property type="entry name" value="MdtA-like_C"/>
</dbReference>
<dbReference type="EMBL" id="JBHTLQ010000010">
    <property type="protein sequence ID" value="MFD1190178.1"/>
    <property type="molecule type" value="Genomic_DNA"/>
</dbReference>
<gene>
    <name evidence="5" type="ORF">ACFQ27_06265</name>
</gene>
<dbReference type="Pfam" id="PF25954">
    <property type="entry name" value="Beta-barrel_RND_2"/>
    <property type="match status" value="1"/>
</dbReference>
<dbReference type="PANTHER" id="PTHR30469:SF16">
    <property type="entry name" value="HAE1 FAMILY EFFLUX PUMP MFP COMPONENT"/>
    <property type="match status" value="1"/>
</dbReference>
<dbReference type="RefSeq" id="WP_377352989.1">
    <property type="nucleotide sequence ID" value="NZ_JBHTLQ010000010.1"/>
</dbReference>
<reference evidence="6" key="1">
    <citation type="journal article" date="2019" name="Int. J. Syst. Evol. Microbiol.">
        <title>The Global Catalogue of Microorganisms (GCM) 10K type strain sequencing project: providing services to taxonomists for standard genome sequencing and annotation.</title>
        <authorList>
            <consortium name="The Broad Institute Genomics Platform"/>
            <consortium name="The Broad Institute Genome Sequencing Center for Infectious Disease"/>
            <person name="Wu L."/>
            <person name="Ma J."/>
        </authorList>
    </citation>
    <scope>NUCLEOTIDE SEQUENCE [LARGE SCALE GENOMIC DNA]</scope>
    <source>
        <strain evidence="6">CCUG 55074</strain>
    </source>
</reference>
<dbReference type="Pfam" id="PF25967">
    <property type="entry name" value="RND-MFP_C"/>
    <property type="match status" value="1"/>
</dbReference>
<feature type="domain" description="Multidrug resistance protein MdtA-like C-terminal permuted SH3" evidence="4">
    <location>
        <begin position="301"/>
        <end position="364"/>
    </location>
</feature>
<dbReference type="PANTHER" id="PTHR30469">
    <property type="entry name" value="MULTIDRUG RESISTANCE PROTEIN MDTA"/>
    <property type="match status" value="1"/>
</dbReference>
<comment type="similarity">
    <text evidence="1">Belongs to the membrane fusion protein (MFP) (TC 8.A.1) family.</text>
</comment>
<feature type="compositionally biased region" description="Gly residues" evidence="2">
    <location>
        <begin position="42"/>
        <end position="63"/>
    </location>
</feature>
<dbReference type="Gene3D" id="2.40.50.100">
    <property type="match status" value="1"/>
</dbReference>
<protein>
    <submittedName>
        <fullName evidence="5">Efflux RND transporter periplasmic adaptor subunit</fullName>
    </submittedName>
</protein>
<feature type="domain" description="CusB-like beta-barrel" evidence="3">
    <location>
        <begin position="224"/>
        <end position="297"/>
    </location>
</feature>